<dbReference type="PANTHER" id="PTHR36680">
    <property type="entry name" value="HYPOTHETICAL LOC498675"/>
    <property type="match status" value="1"/>
</dbReference>
<dbReference type="Ensembl" id="ENSVKKT00000019810.1">
    <property type="protein sequence ID" value="ENSVKKP00000019336.1"/>
    <property type="gene ID" value="ENSVKKG00000013121.1"/>
</dbReference>
<reference evidence="2" key="2">
    <citation type="submission" date="2025-09" db="UniProtKB">
        <authorList>
            <consortium name="Ensembl"/>
        </authorList>
    </citation>
    <scope>IDENTIFICATION</scope>
</reference>
<reference evidence="2" key="1">
    <citation type="submission" date="2025-08" db="UniProtKB">
        <authorList>
            <consortium name="Ensembl"/>
        </authorList>
    </citation>
    <scope>IDENTIFICATION</scope>
</reference>
<feature type="transmembrane region" description="Helical" evidence="1">
    <location>
        <begin position="201"/>
        <end position="222"/>
    </location>
</feature>
<evidence type="ECO:0000313" key="2">
    <source>
        <dbReference type="Ensembl" id="ENSVKKP00000019336.1"/>
    </source>
</evidence>
<keyword evidence="1" id="KW-0472">Membrane</keyword>
<dbReference type="Proteomes" id="UP000694545">
    <property type="component" value="Unplaced"/>
</dbReference>
<protein>
    <submittedName>
        <fullName evidence="2">Chromosome 3 open reading frame 62</fullName>
    </submittedName>
</protein>
<keyword evidence="1" id="KW-0812">Transmembrane</keyword>
<feature type="transmembrane region" description="Helical" evidence="1">
    <location>
        <begin position="152"/>
        <end position="170"/>
    </location>
</feature>
<accession>A0A8D2Q4P2</accession>
<dbReference type="AlphaFoldDB" id="A0A8D2Q4P2"/>
<organism evidence="2 3">
    <name type="scientific">Varanus komodoensis</name>
    <name type="common">Komodo dragon</name>
    <dbReference type="NCBI Taxonomy" id="61221"/>
    <lineage>
        <taxon>Eukaryota</taxon>
        <taxon>Metazoa</taxon>
        <taxon>Chordata</taxon>
        <taxon>Craniata</taxon>
        <taxon>Vertebrata</taxon>
        <taxon>Euteleostomi</taxon>
        <taxon>Lepidosauria</taxon>
        <taxon>Squamata</taxon>
        <taxon>Bifurcata</taxon>
        <taxon>Unidentata</taxon>
        <taxon>Episquamata</taxon>
        <taxon>Toxicofera</taxon>
        <taxon>Anguimorpha</taxon>
        <taxon>Paleoanguimorpha</taxon>
        <taxon>Varanoidea</taxon>
        <taxon>Varanidae</taxon>
        <taxon>Varanus</taxon>
    </lineage>
</organism>
<sequence>MRYFSLSGEMSEKLRRCRKELTAAIDRAMEDLSIPFPPSPDPTTDQNSDLLITQPSTPPNTDLFNHKGEPIPPTVCCPQLSPPVSSAPEKENPLFRPSLIPVTVGSNISCTKREPLTSKENTWLHPPIFMADRQFFLSLEDSERWRKGHLRYALLGMGLTSVTVLYVSTWRQVPVVQCYFRVHLCNCSFSLGLTMFYNQGWGMLLVILCLRNISIISSCFALGHRSCVTIINTHTLVM</sequence>
<proteinExistence type="predicted"/>
<evidence type="ECO:0000256" key="1">
    <source>
        <dbReference type="SAM" id="Phobius"/>
    </source>
</evidence>
<dbReference type="InterPro" id="IPR031670">
    <property type="entry name" value="DUF4712"/>
</dbReference>
<keyword evidence="3" id="KW-1185">Reference proteome</keyword>
<name>A0A8D2Q4P2_VARKO</name>
<dbReference type="Pfam" id="PF15830">
    <property type="entry name" value="DUF4712"/>
    <property type="match status" value="1"/>
</dbReference>
<evidence type="ECO:0000313" key="3">
    <source>
        <dbReference type="Proteomes" id="UP000694545"/>
    </source>
</evidence>
<keyword evidence="1" id="KW-1133">Transmembrane helix</keyword>
<dbReference type="PANTHER" id="PTHR36680:SF1">
    <property type="entry name" value="HYPOTHETICAL LOC498675"/>
    <property type="match status" value="1"/>
</dbReference>